<feature type="region of interest" description="Disordered" evidence="4">
    <location>
        <begin position="28"/>
        <end position="253"/>
    </location>
</feature>
<comment type="caution">
    <text evidence="6">The sequence shown here is derived from an EMBL/GenBank/DDBJ whole genome shotgun (WGS) entry which is preliminary data.</text>
</comment>
<evidence type="ECO:0000256" key="2">
    <source>
        <dbReference type="PROSITE-ProRule" id="PRU00285"/>
    </source>
</evidence>
<dbReference type="CDD" id="cd06464">
    <property type="entry name" value="ACD_sHsps-like"/>
    <property type="match status" value="1"/>
</dbReference>
<feature type="compositionally biased region" description="Basic residues" evidence="4">
    <location>
        <begin position="200"/>
        <end position="209"/>
    </location>
</feature>
<dbReference type="InterPro" id="IPR002068">
    <property type="entry name" value="A-crystallin/Hsp20_dom"/>
</dbReference>
<evidence type="ECO:0000313" key="7">
    <source>
        <dbReference type="Proteomes" id="UP001219568"/>
    </source>
</evidence>
<accession>A0AAD6N7H0</accession>
<dbReference type="PROSITE" id="PS01031">
    <property type="entry name" value="SHSP"/>
    <property type="match status" value="1"/>
</dbReference>
<reference evidence="6" key="1">
    <citation type="journal article" date="2023" name="IMA Fungus">
        <title>Comparative genomic study of the Penicillium genus elucidates a diverse pangenome and 15 lateral gene transfer events.</title>
        <authorList>
            <person name="Petersen C."/>
            <person name="Sorensen T."/>
            <person name="Nielsen M.R."/>
            <person name="Sondergaard T.E."/>
            <person name="Sorensen J.L."/>
            <person name="Fitzpatrick D.A."/>
            <person name="Frisvad J.C."/>
            <person name="Nielsen K.L."/>
        </authorList>
    </citation>
    <scope>NUCLEOTIDE SEQUENCE</scope>
    <source>
        <strain evidence="6">IBT 15450</strain>
    </source>
</reference>
<keyword evidence="1" id="KW-0346">Stress response</keyword>
<dbReference type="InterPro" id="IPR008978">
    <property type="entry name" value="HSP20-like_chaperone"/>
</dbReference>
<dbReference type="PANTHER" id="PTHR11527">
    <property type="entry name" value="HEAT-SHOCK PROTEIN 20 FAMILY MEMBER"/>
    <property type="match status" value="1"/>
</dbReference>
<dbReference type="Gene3D" id="2.60.40.790">
    <property type="match status" value="1"/>
</dbReference>
<protein>
    <recommendedName>
        <fullName evidence="5">SHSP domain-containing protein</fullName>
    </recommendedName>
</protein>
<dbReference type="AlphaFoldDB" id="A0AAD6N7H0"/>
<feature type="domain" description="SHSP" evidence="5">
    <location>
        <begin position="272"/>
        <end position="398"/>
    </location>
</feature>
<gene>
    <name evidence="6" type="ORF">N7460_009762</name>
</gene>
<evidence type="ECO:0000313" key="6">
    <source>
        <dbReference type="EMBL" id="KAJ6035587.1"/>
    </source>
</evidence>
<feature type="compositionally biased region" description="Basic and acidic residues" evidence="4">
    <location>
        <begin position="68"/>
        <end position="93"/>
    </location>
</feature>
<feature type="compositionally biased region" description="Basic residues" evidence="4">
    <location>
        <begin position="31"/>
        <end position="43"/>
    </location>
</feature>
<dbReference type="Pfam" id="PF00011">
    <property type="entry name" value="HSP20"/>
    <property type="match status" value="1"/>
</dbReference>
<dbReference type="EMBL" id="JAQJZL010000010">
    <property type="protein sequence ID" value="KAJ6035587.1"/>
    <property type="molecule type" value="Genomic_DNA"/>
</dbReference>
<keyword evidence="7" id="KW-1185">Reference proteome</keyword>
<dbReference type="InterPro" id="IPR031107">
    <property type="entry name" value="Small_HSP"/>
</dbReference>
<feature type="compositionally biased region" description="Gly residues" evidence="4">
    <location>
        <begin position="94"/>
        <end position="115"/>
    </location>
</feature>
<evidence type="ECO:0000256" key="3">
    <source>
        <dbReference type="RuleBase" id="RU003616"/>
    </source>
</evidence>
<comment type="similarity">
    <text evidence="2 3">Belongs to the small heat shock protein (HSP20) family.</text>
</comment>
<feature type="compositionally biased region" description="Basic and acidic residues" evidence="4">
    <location>
        <begin position="146"/>
        <end position="162"/>
    </location>
</feature>
<dbReference type="Proteomes" id="UP001219568">
    <property type="component" value="Unassembled WGS sequence"/>
</dbReference>
<evidence type="ECO:0000256" key="4">
    <source>
        <dbReference type="SAM" id="MobiDB-lite"/>
    </source>
</evidence>
<feature type="compositionally biased region" description="Polar residues" evidence="4">
    <location>
        <begin position="163"/>
        <end position="177"/>
    </location>
</feature>
<sequence>MASIYQLNQPPNPFWDFLNGNLEDHPFFAPRGHHGRRGHHSRRHGWENSQQSETVPQGTEAPNAESNGEMKNDRSASDSDSPDNQHRRCDHCGKGNGKGRGGPGYGPGPFRGMGGRGKHEHCPHAGPHNQGHHCNASPFDFSNETAPKDPEAPQSQAEEKGPNTETNEISVSDSDSPGNRGPGRKCKNKGHGGPGPFRGKGGKCKHGRGPHAGPWGHHNHPYDHAGMFGGRGRGPHHTGGHGKHHGGPPFGGQGFPFNFLRNLGIPMNESAPEGVDFTPAIDVFDTPAKYMVHVSLPGAKKSDLSIDYDADESVLRLAGVVHRPGVDENMYQGLAMEERGREVGVFEREVRFGTRAAPAFVAVEGISAKLEDGVLNVVLPKVVPEPEVGKKKVVVKVDDLECEKGDMVDEKVRGDFTPDESEVSDVEDGEAREYVKVPVL</sequence>
<proteinExistence type="inferred from homology"/>
<organism evidence="6 7">
    <name type="scientific">Penicillium canescens</name>
    <dbReference type="NCBI Taxonomy" id="5083"/>
    <lineage>
        <taxon>Eukaryota</taxon>
        <taxon>Fungi</taxon>
        <taxon>Dikarya</taxon>
        <taxon>Ascomycota</taxon>
        <taxon>Pezizomycotina</taxon>
        <taxon>Eurotiomycetes</taxon>
        <taxon>Eurotiomycetidae</taxon>
        <taxon>Eurotiales</taxon>
        <taxon>Aspergillaceae</taxon>
        <taxon>Penicillium</taxon>
    </lineage>
</organism>
<feature type="compositionally biased region" description="Polar residues" evidence="4">
    <location>
        <begin position="47"/>
        <end position="57"/>
    </location>
</feature>
<reference evidence="6" key="2">
    <citation type="submission" date="2023-01" db="EMBL/GenBank/DDBJ databases">
        <authorList>
            <person name="Petersen C."/>
        </authorList>
    </citation>
    <scope>NUCLEOTIDE SEQUENCE</scope>
    <source>
        <strain evidence="6">IBT 15450</strain>
    </source>
</reference>
<feature type="compositionally biased region" description="Basic residues" evidence="4">
    <location>
        <begin position="233"/>
        <end position="246"/>
    </location>
</feature>
<evidence type="ECO:0000256" key="1">
    <source>
        <dbReference type="ARBA" id="ARBA00023016"/>
    </source>
</evidence>
<name>A0AAD6N7H0_PENCN</name>
<evidence type="ECO:0000259" key="5">
    <source>
        <dbReference type="PROSITE" id="PS01031"/>
    </source>
</evidence>
<dbReference type="SUPFAM" id="SSF49764">
    <property type="entry name" value="HSP20-like chaperones"/>
    <property type="match status" value="1"/>
</dbReference>